<dbReference type="SUPFAM" id="SSF55031">
    <property type="entry name" value="Bacterial exopeptidase dimerisation domain"/>
    <property type="match status" value="1"/>
</dbReference>
<comment type="cofactor">
    <cofactor evidence="1">
        <name>Zn(2+)</name>
        <dbReference type="ChEBI" id="CHEBI:29105"/>
    </cofactor>
</comment>
<dbReference type="InterPro" id="IPR002933">
    <property type="entry name" value="Peptidase_M20"/>
</dbReference>
<dbReference type="STRING" id="525903.Taci_0027"/>
<evidence type="ECO:0000256" key="1">
    <source>
        <dbReference type="ARBA" id="ARBA00001947"/>
    </source>
</evidence>
<dbReference type="PIRSF" id="PIRSF001123">
    <property type="entry name" value="PepA_GA"/>
    <property type="match status" value="1"/>
</dbReference>
<evidence type="ECO:0000313" key="10">
    <source>
        <dbReference type="EMBL" id="ACZ18267.1"/>
    </source>
</evidence>
<dbReference type="AlphaFoldDB" id="D1B7L4"/>
<proteinExistence type="inferred from homology"/>
<evidence type="ECO:0000256" key="2">
    <source>
        <dbReference type="ARBA" id="ARBA00022670"/>
    </source>
</evidence>
<feature type="binding site" evidence="8">
    <location>
        <position position="344"/>
    </location>
    <ligand>
        <name>Zn(2+)</name>
        <dbReference type="ChEBI" id="CHEBI:29105"/>
        <label>2</label>
    </ligand>
</feature>
<evidence type="ECO:0000256" key="8">
    <source>
        <dbReference type="PIRSR" id="PIRSR001123-2"/>
    </source>
</evidence>
<dbReference type="Gene3D" id="3.30.70.360">
    <property type="match status" value="1"/>
</dbReference>
<dbReference type="PATRIC" id="fig|525903.6.peg.29"/>
<sequence>MINRERLLEEFLELVRIPSPSGREKAMADLLVAKLAQMGLQVTVDDAGDKVGGQTGNVIGRLKGTVEAPTILFSAHMDTVTPCDAINPIVKNDTVYSDGTSVLGADDKGGITAILEALRVLKENSIPHGDVEVVFSIWEEGGLKGAFNLDTSALRAKHGYVLDSGGDVGQIITSGPAQDKIDAVIRGRSAHAGVAPEEGVSAIMIAARAIDRMNLLRIDPETTANVGYIMGGGATNIVTPEVTIRAEARSLDQEKLDRQSRHMVQCLEEAASHFGGSAEVTVTRAYPPFRLDDQHPTVAMVKRALERMGVTPTTTSTGGGSDTNVLNSKGIPSVNLGVGMRKVHTLEEHIHVKDLETSARMVLEIIRSFAGA</sequence>
<gene>
    <name evidence="10" type="ordered locus">Taci_0027</name>
</gene>
<dbReference type="Proteomes" id="UP000002030">
    <property type="component" value="Chromosome"/>
</dbReference>
<dbReference type="GO" id="GO:0046872">
    <property type="term" value="F:metal ion binding"/>
    <property type="evidence" value="ECO:0007669"/>
    <property type="project" value="UniProtKB-UniRule"/>
</dbReference>
<dbReference type="eggNOG" id="COG2195">
    <property type="taxonomic scope" value="Bacteria"/>
</dbReference>
<comment type="cofactor">
    <cofactor evidence="8">
        <name>a divalent metal cation</name>
        <dbReference type="ChEBI" id="CHEBI:60240"/>
    </cofactor>
    <text evidence="8">Binds 2 divalent metal cations per subunit.</text>
</comment>
<dbReference type="EMBL" id="CP001818">
    <property type="protein sequence ID" value="ACZ18267.1"/>
    <property type="molecule type" value="Genomic_DNA"/>
</dbReference>
<dbReference type="Pfam" id="PF01546">
    <property type="entry name" value="Peptidase_M20"/>
    <property type="match status" value="1"/>
</dbReference>
<evidence type="ECO:0000256" key="5">
    <source>
        <dbReference type="ARBA" id="ARBA00022833"/>
    </source>
</evidence>
<dbReference type="InterPro" id="IPR008007">
    <property type="entry name" value="Peptidase_M42"/>
</dbReference>
<dbReference type="GO" id="GO:0006508">
    <property type="term" value="P:proteolysis"/>
    <property type="evidence" value="ECO:0007669"/>
    <property type="project" value="UniProtKB-KW"/>
</dbReference>
<evidence type="ECO:0000256" key="4">
    <source>
        <dbReference type="ARBA" id="ARBA00022801"/>
    </source>
</evidence>
<dbReference type="PROSITE" id="PS00758">
    <property type="entry name" value="ARGE_DAPE_CPG2_1"/>
    <property type="match status" value="1"/>
</dbReference>
<evidence type="ECO:0000313" key="11">
    <source>
        <dbReference type="Proteomes" id="UP000002030"/>
    </source>
</evidence>
<dbReference type="RefSeq" id="WP_012868783.1">
    <property type="nucleotide sequence ID" value="NC_013522.1"/>
</dbReference>
<dbReference type="Pfam" id="PF07687">
    <property type="entry name" value="M20_dimer"/>
    <property type="match status" value="1"/>
</dbReference>
<dbReference type="InterPro" id="IPR010162">
    <property type="entry name" value="PepT-like"/>
</dbReference>
<dbReference type="EnsemblBacteria" id="ACZ18267">
    <property type="protein sequence ID" value="ACZ18267"/>
    <property type="gene ID" value="Taci_0027"/>
</dbReference>
<comment type="similarity">
    <text evidence="7">Belongs to the peptidase M42 family.</text>
</comment>
<dbReference type="InterPro" id="IPR011650">
    <property type="entry name" value="Peptidase_M20_dimer"/>
</dbReference>
<dbReference type="PANTHER" id="PTHR42994:SF2">
    <property type="entry name" value="PEPTIDASE"/>
    <property type="match status" value="1"/>
</dbReference>
<keyword evidence="2" id="KW-0645">Protease</keyword>
<evidence type="ECO:0000256" key="6">
    <source>
        <dbReference type="ARBA" id="ARBA00023049"/>
    </source>
</evidence>
<dbReference type="KEGG" id="tai:Taci_0027"/>
<keyword evidence="4" id="KW-0378">Hydrolase</keyword>
<dbReference type="SUPFAM" id="SSF53187">
    <property type="entry name" value="Zn-dependent exopeptidases"/>
    <property type="match status" value="1"/>
</dbReference>
<evidence type="ECO:0000259" key="9">
    <source>
        <dbReference type="Pfam" id="PF07687"/>
    </source>
</evidence>
<reference evidence="10 11" key="1">
    <citation type="journal article" date="2009" name="Stand. Genomic Sci.">
        <title>Complete genome sequence of Thermanaerovibrio acidaminovorans type strain (Su883).</title>
        <authorList>
            <person name="Chovatia M."/>
            <person name="Sikorski J."/>
            <person name="Schroder M."/>
            <person name="Lapidus A."/>
            <person name="Nolan M."/>
            <person name="Tice H."/>
            <person name="Glavina Del Rio T."/>
            <person name="Copeland A."/>
            <person name="Cheng J.F."/>
            <person name="Lucas S."/>
            <person name="Chen F."/>
            <person name="Bruce D."/>
            <person name="Goodwin L."/>
            <person name="Pitluck S."/>
            <person name="Ivanova N."/>
            <person name="Mavromatis K."/>
            <person name="Ovchinnikova G."/>
            <person name="Pati A."/>
            <person name="Chen A."/>
            <person name="Palaniappan K."/>
            <person name="Land M."/>
            <person name="Hauser L."/>
            <person name="Chang Y.J."/>
            <person name="Jeffries C.D."/>
            <person name="Chain P."/>
            <person name="Saunders E."/>
            <person name="Detter J.C."/>
            <person name="Brettin T."/>
            <person name="Rohde M."/>
            <person name="Goker M."/>
            <person name="Spring S."/>
            <person name="Bristow J."/>
            <person name="Markowitz V."/>
            <person name="Hugenholtz P."/>
            <person name="Kyrpides N.C."/>
            <person name="Klenk H.P."/>
            <person name="Eisen J.A."/>
        </authorList>
    </citation>
    <scope>NUCLEOTIDE SEQUENCE [LARGE SCALE GENOMIC DNA]</scope>
    <source>
        <strain evidence="11">ATCC 49978 / DSM 6589 / Su883</strain>
    </source>
</reference>
<keyword evidence="6" id="KW-0482">Metalloprotease</keyword>
<dbReference type="HOGENOM" id="CLU_021802_6_0_0"/>
<organism evidence="10 11">
    <name type="scientific">Thermanaerovibrio acidaminovorans (strain ATCC 49978 / DSM 6589 / Su883)</name>
    <name type="common">Selenomonas acidaminovorans</name>
    <dbReference type="NCBI Taxonomy" id="525903"/>
    <lineage>
        <taxon>Bacteria</taxon>
        <taxon>Thermotogati</taxon>
        <taxon>Synergistota</taxon>
        <taxon>Synergistia</taxon>
        <taxon>Synergistales</taxon>
        <taxon>Synergistaceae</taxon>
        <taxon>Thermanaerovibrio</taxon>
    </lineage>
</organism>
<dbReference type="OrthoDB" id="9773892at2"/>
<keyword evidence="11" id="KW-1185">Reference proteome</keyword>
<dbReference type="InterPro" id="IPR036264">
    <property type="entry name" value="Bact_exopeptidase_dim_dom"/>
</dbReference>
<dbReference type="Gene3D" id="3.40.630.10">
    <property type="entry name" value="Zn peptidases"/>
    <property type="match status" value="1"/>
</dbReference>
<keyword evidence="5" id="KW-0862">Zinc</keyword>
<dbReference type="PANTHER" id="PTHR42994">
    <property type="entry name" value="PEPTIDASE T"/>
    <property type="match status" value="1"/>
</dbReference>
<evidence type="ECO:0000256" key="3">
    <source>
        <dbReference type="ARBA" id="ARBA00022723"/>
    </source>
</evidence>
<evidence type="ECO:0000256" key="7">
    <source>
        <dbReference type="PIRNR" id="PIRNR001123"/>
    </source>
</evidence>
<dbReference type="InterPro" id="IPR001261">
    <property type="entry name" value="ArgE/DapE_CS"/>
</dbReference>
<protein>
    <submittedName>
        <fullName evidence="10">Peptidase T-like protein</fullName>
    </submittedName>
</protein>
<dbReference type="NCBIfam" id="TIGR01883">
    <property type="entry name" value="PepT-like"/>
    <property type="match status" value="1"/>
</dbReference>
<feature type="domain" description="Peptidase M20 dimerisation" evidence="9">
    <location>
        <begin position="184"/>
        <end position="271"/>
    </location>
</feature>
<dbReference type="GO" id="GO:0008237">
    <property type="term" value="F:metallopeptidase activity"/>
    <property type="evidence" value="ECO:0007669"/>
    <property type="project" value="UniProtKB-KW"/>
</dbReference>
<keyword evidence="3 8" id="KW-0479">Metal-binding</keyword>
<name>D1B7L4_THEAS</name>
<accession>D1B7L4</accession>
<dbReference type="GO" id="GO:0004177">
    <property type="term" value="F:aminopeptidase activity"/>
    <property type="evidence" value="ECO:0007669"/>
    <property type="project" value="UniProtKB-UniRule"/>
</dbReference>